<keyword evidence="1" id="KW-0812">Transmembrane</keyword>
<dbReference type="VEuPathDB" id="VectorBase:GAUT009232"/>
<evidence type="ECO:0000256" key="1">
    <source>
        <dbReference type="SAM" id="Phobius"/>
    </source>
</evidence>
<keyword evidence="3" id="KW-1185">Reference proteome</keyword>
<dbReference type="Proteomes" id="UP000078200">
    <property type="component" value="Unassembled WGS sequence"/>
</dbReference>
<keyword evidence="1" id="KW-0472">Membrane</keyword>
<name>A0A1A9UMB9_GLOAU</name>
<accession>A0A1A9UMB9</accession>
<evidence type="ECO:0000313" key="2">
    <source>
        <dbReference type="EnsemblMetazoa" id="GAUT009232-PA"/>
    </source>
</evidence>
<sequence length="296" mass="32360">MFYNSASFVLNSQGEGYNYLLSGVCTIMIVGNLANDISVFDDSGHDDDADCGGVLLLHVVAVADEANEYQNLIVGNLPDCAAAEAGFSSQTMLLPLLLWLLIILFVLLGGLGNRRRSQGCFNASLGVKRFSGSHSKQPRIKFKNNASLQPSIALDRLFEQGGPRCLPRLDCPPINTTMPSAMINIKQFKCYAHVIPKCEVVVHMYNIHGIVFVLTSVALQNVVAVDIERFKFIFGEPIDDAMVAVGSRARELCMWGSYHSNNGPCKNTSKSKLDNKTVAISRLYSVSQILRHGGLM</sequence>
<feature type="transmembrane region" description="Helical" evidence="1">
    <location>
        <begin position="92"/>
        <end position="111"/>
    </location>
</feature>
<organism evidence="2 3">
    <name type="scientific">Glossina austeni</name>
    <name type="common">Savannah tsetse fly</name>
    <dbReference type="NCBI Taxonomy" id="7395"/>
    <lineage>
        <taxon>Eukaryota</taxon>
        <taxon>Metazoa</taxon>
        <taxon>Ecdysozoa</taxon>
        <taxon>Arthropoda</taxon>
        <taxon>Hexapoda</taxon>
        <taxon>Insecta</taxon>
        <taxon>Pterygota</taxon>
        <taxon>Neoptera</taxon>
        <taxon>Endopterygota</taxon>
        <taxon>Diptera</taxon>
        <taxon>Brachycera</taxon>
        <taxon>Muscomorpha</taxon>
        <taxon>Hippoboscoidea</taxon>
        <taxon>Glossinidae</taxon>
        <taxon>Glossina</taxon>
    </lineage>
</organism>
<proteinExistence type="predicted"/>
<dbReference type="AlphaFoldDB" id="A0A1A9UMB9"/>
<reference evidence="2" key="1">
    <citation type="submission" date="2020-05" db="UniProtKB">
        <authorList>
            <consortium name="EnsemblMetazoa"/>
        </authorList>
    </citation>
    <scope>IDENTIFICATION</scope>
    <source>
        <strain evidence="2">TTRI</strain>
    </source>
</reference>
<evidence type="ECO:0000313" key="3">
    <source>
        <dbReference type="Proteomes" id="UP000078200"/>
    </source>
</evidence>
<dbReference type="EnsemblMetazoa" id="GAUT009232-RA">
    <property type="protein sequence ID" value="GAUT009232-PA"/>
    <property type="gene ID" value="GAUT009232"/>
</dbReference>
<keyword evidence="1" id="KW-1133">Transmembrane helix</keyword>
<protein>
    <submittedName>
        <fullName evidence="2">Uncharacterized protein</fullName>
    </submittedName>
</protein>